<name>A0A2I1NCF7_9BACT</name>
<dbReference type="GO" id="GO:0015501">
    <property type="term" value="F:glutamate:sodium symporter activity"/>
    <property type="evidence" value="ECO:0007669"/>
    <property type="project" value="UniProtKB-UniRule"/>
</dbReference>
<feature type="transmembrane region" description="Helical" evidence="1">
    <location>
        <begin position="66"/>
        <end position="89"/>
    </location>
</feature>
<dbReference type="PANTHER" id="PTHR36178:SF1">
    <property type="entry name" value="SODIUM_GLUTAMATE SYMPORTER"/>
    <property type="match status" value="1"/>
</dbReference>
<comment type="similarity">
    <text evidence="1">Belongs to the glutamate:Na(+) symporter (ESS) (TC 2.A.27) family.</text>
</comment>
<accession>A0A2I1NCF7</accession>
<dbReference type="NCBIfam" id="TIGR00210">
    <property type="entry name" value="gltS"/>
    <property type="match status" value="1"/>
</dbReference>
<dbReference type="Proteomes" id="UP000234639">
    <property type="component" value="Unassembled WGS sequence"/>
</dbReference>
<keyword evidence="1" id="KW-0406">Ion transport</keyword>
<feature type="transmembrane region" description="Helical" evidence="1">
    <location>
        <begin position="37"/>
        <end position="54"/>
    </location>
</feature>
<feature type="transmembrane region" description="Helical" evidence="1">
    <location>
        <begin position="251"/>
        <end position="271"/>
    </location>
</feature>
<keyword evidence="1" id="KW-1003">Cell membrane</keyword>
<feature type="transmembrane region" description="Helical" evidence="1">
    <location>
        <begin position="336"/>
        <end position="357"/>
    </location>
</feature>
<keyword evidence="1" id="KW-0813">Transport</keyword>
<feature type="transmembrane region" description="Helical" evidence="1">
    <location>
        <begin position="277"/>
        <end position="296"/>
    </location>
</feature>
<dbReference type="PANTHER" id="PTHR36178">
    <property type="entry name" value="SLR0625 PROTEIN"/>
    <property type="match status" value="1"/>
</dbReference>
<organism evidence="3 4">
    <name type="scientific">Campylobacter ureolyticus</name>
    <dbReference type="NCBI Taxonomy" id="827"/>
    <lineage>
        <taxon>Bacteria</taxon>
        <taxon>Pseudomonadati</taxon>
        <taxon>Campylobacterota</taxon>
        <taxon>Epsilonproteobacteria</taxon>
        <taxon>Campylobacterales</taxon>
        <taxon>Campylobacteraceae</taxon>
        <taxon>Campylobacter</taxon>
    </lineage>
</organism>
<feature type="transmembrane region" description="Helical" evidence="1">
    <location>
        <begin position="192"/>
        <end position="212"/>
    </location>
</feature>
<feature type="transmembrane region" description="Helical" evidence="1">
    <location>
        <begin position="403"/>
        <end position="430"/>
    </location>
</feature>
<keyword evidence="1" id="KW-0812">Transmembrane</keyword>
<dbReference type="AlphaFoldDB" id="A0A2I1NCF7"/>
<keyword evidence="1" id="KW-0739">Sodium transport</keyword>
<reference evidence="3 4" key="1">
    <citation type="submission" date="2017-12" db="EMBL/GenBank/DDBJ databases">
        <title>Phylogenetic diversity of female urinary microbiome.</title>
        <authorList>
            <person name="Thomas-White K."/>
            <person name="Wolfe A.J."/>
        </authorList>
    </citation>
    <scope>NUCLEOTIDE SEQUENCE [LARGE SCALE GENOMIC DNA]</scope>
    <source>
        <strain evidence="3 4">UMB0112</strain>
    </source>
</reference>
<dbReference type="RefSeq" id="WP_101636524.1">
    <property type="nucleotide sequence ID" value="NZ_PKHU01000001.1"/>
</dbReference>
<protein>
    <recommendedName>
        <fullName evidence="1 2">Sodium/glutamate symporter</fullName>
    </recommendedName>
</protein>
<evidence type="ECO:0000256" key="2">
    <source>
        <dbReference type="NCBIfam" id="TIGR00210"/>
    </source>
</evidence>
<feature type="transmembrane region" description="Helical" evidence="1">
    <location>
        <begin position="369"/>
        <end position="391"/>
    </location>
</feature>
<feature type="transmembrane region" description="Helical" evidence="1">
    <location>
        <begin position="125"/>
        <end position="150"/>
    </location>
</feature>
<gene>
    <name evidence="3" type="primary">gltS</name>
    <name evidence="3" type="ORF">CYJ41_00965</name>
</gene>
<sequence>MEFTQISDGVFKANFAFLEIIKKIAGSDIFYRVNLDFYATLISVCAVLYLGAIITRRVQFLDKYSIPIPVTGGLIIAIVLFLTQILFNVKIGFQESIKDPLMLMFFTSVGLGADIASLKKGGKLLVLFGISVCLFLFVQNIIGVSVMTVMGENPLLGLLAGSITLSGGHGTGAAWGDVFSNAPYNFIAAKEVAMASATYGLIAGGLLGGPIAQNIIRKYNLKSSEVEVEHDTSDEVFAEPQVERLITAGSFVQSLGLFALAMFIGTTISALTKGSLITLPTFVWCLFSGIIIRNTLSYANIHQVFDREIGVIGNVSLGLFLAMAIMTLNLVELTKLAIPLIILLAIQTIVIAIYVRYVTFGICGRDYDAACLVAGHCGFGMGATPTAVANLQAVTYNFGPSRIAFIVVPIMGGFFVDIVNAITIKLFLFLPMFA</sequence>
<feature type="transmembrane region" description="Helical" evidence="1">
    <location>
        <begin position="101"/>
        <end position="118"/>
    </location>
</feature>
<keyword evidence="1" id="KW-0472">Membrane</keyword>
<comment type="function">
    <text evidence="1">Catalyzes the sodium-dependent transport of glutamate.</text>
</comment>
<keyword evidence="1" id="KW-0915">Sodium</keyword>
<dbReference type="HAMAP" id="MF_02062">
    <property type="entry name" value="GltS"/>
    <property type="match status" value="1"/>
</dbReference>
<keyword evidence="1" id="KW-0769">Symport</keyword>
<evidence type="ECO:0000313" key="4">
    <source>
        <dbReference type="Proteomes" id="UP000234639"/>
    </source>
</evidence>
<evidence type="ECO:0000313" key="3">
    <source>
        <dbReference type="EMBL" id="PKZ30042.1"/>
    </source>
</evidence>
<dbReference type="EMBL" id="PKHU01000001">
    <property type="protein sequence ID" value="PKZ30042.1"/>
    <property type="molecule type" value="Genomic_DNA"/>
</dbReference>
<feature type="transmembrane region" description="Helical" evidence="1">
    <location>
        <begin position="308"/>
        <end position="330"/>
    </location>
</feature>
<dbReference type="GO" id="GO:0015813">
    <property type="term" value="P:L-glutamate transmembrane transport"/>
    <property type="evidence" value="ECO:0007669"/>
    <property type="project" value="UniProtKB-UniRule"/>
</dbReference>
<dbReference type="Pfam" id="PF03616">
    <property type="entry name" value="Glt_symporter"/>
    <property type="match status" value="1"/>
</dbReference>
<comment type="subcellular location">
    <subcellularLocation>
        <location evidence="1">Cell membrane</location>
        <topology evidence="1">Multi-pass membrane protein</topology>
    </subcellularLocation>
</comment>
<keyword evidence="1" id="KW-0029">Amino-acid transport</keyword>
<dbReference type="InterPro" id="IPR004445">
    <property type="entry name" value="GltS"/>
</dbReference>
<keyword evidence="1" id="KW-1133">Transmembrane helix</keyword>
<evidence type="ECO:0000256" key="1">
    <source>
        <dbReference type="HAMAP-Rule" id="MF_02062"/>
    </source>
</evidence>
<proteinExistence type="inferred from homology"/>
<dbReference type="GO" id="GO:0005886">
    <property type="term" value="C:plasma membrane"/>
    <property type="evidence" value="ECO:0007669"/>
    <property type="project" value="UniProtKB-SubCell"/>
</dbReference>
<comment type="caution">
    <text evidence="3">The sequence shown here is derived from an EMBL/GenBank/DDBJ whole genome shotgun (WGS) entry which is preliminary data.</text>
</comment>